<proteinExistence type="predicted"/>
<reference evidence="1 2" key="1">
    <citation type="journal article" date="2013" name="J. Microbiol.">
        <title>Mucilaginibacter ginsenosidivorax sp. nov., with ginsenoside converting activity isolated from sediment.</title>
        <authorList>
            <person name="Kim J.K."/>
            <person name="Choi T.E."/>
            <person name="Liu Q.M."/>
            <person name="Park H.Y."/>
            <person name="Yi T.H."/>
            <person name="Yoon M.H."/>
            <person name="Kim S.C."/>
            <person name="Im W.T."/>
        </authorList>
    </citation>
    <scope>NUCLEOTIDE SEQUENCE [LARGE SCALE GENOMIC DNA]</scope>
    <source>
        <strain evidence="1 2">KHI28</strain>
    </source>
</reference>
<name>A0A5B8W0H8_9SPHI</name>
<dbReference type="AlphaFoldDB" id="A0A5B8W0H8"/>
<gene>
    <name evidence="1" type="ORF">FSB76_10145</name>
</gene>
<dbReference type="KEGG" id="mgk:FSB76_10145"/>
<evidence type="ECO:0000313" key="1">
    <source>
        <dbReference type="EMBL" id="QEC76286.1"/>
    </source>
</evidence>
<protein>
    <submittedName>
        <fullName evidence="1">Uncharacterized protein</fullName>
    </submittedName>
</protein>
<dbReference type="OrthoDB" id="5690804at2"/>
<organism evidence="1 2">
    <name type="scientific">Mucilaginibacter ginsenosidivorax</name>
    <dbReference type="NCBI Taxonomy" id="862126"/>
    <lineage>
        <taxon>Bacteria</taxon>
        <taxon>Pseudomonadati</taxon>
        <taxon>Bacteroidota</taxon>
        <taxon>Sphingobacteriia</taxon>
        <taxon>Sphingobacteriales</taxon>
        <taxon>Sphingobacteriaceae</taxon>
        <taxon>Mucilaginibacter</taxon>
    </lineage>
</organism>
<keyword evidence="2" id="KW-1185">Reference proteome</keyword>
<accession>A0A5B8W0H8</accession>
<sequence length="140" mass="16172">MDYTIKPYESLGNITLGLHRNEIRKLLKEPNIEFYRNQFSKTPTDFFENLGLFIGYDEDFLCEAIEIVKPANPILFTIELLNLPYASVEEQIAEWDDGLEITYTGFTSYKFGVGVYAPNRDDSPNEVSESVIVFKKGYYD</sequence>
<dbReference type="EMBL" id="CP042437">
    <property type="protein sequence ID" value="QEC76286.1"/>
    <property type="molecule type" value="Genomic_DNA"/>
</dbReference>
<evidence type="ECO:0000313" key="2">
    <source>
        <dbReference type="Proteomes" id="UP000321362"/>
    </source>
</evidence>
<dbReference type="Proteomes" id="UP000321362">
    <property type="component" value="Chromosome"/>
</dbReference>
<dbReference type="RefSeq" id="WP_147053463.1">
    <property type="nucleotide sequence ID" value="NZ_CP042437.1"/>
</dbReference>